<dbReference type="GeneID" id="19012208"/>
<keyword evidence="9 12" id="KW-0663">Pyridoxal phosphate</keyword>
<name>K8EN22_9CHLO</name>
<feature type="region of interest" description="Disordered" evidence="13">
    <location>
        <begin position="763"/>
        <end position="817"/>
    </location>
</feature>
<organism evidence="14 15">
    <name type="scientific">Bathycoccus prasinos</name>
    <dbReference type="NCBI Taxonomy" id="41875"/>
    <lineage>
        <taxon>Eukaryota</taxon>
        <taxon>Viridiplantae</taxon>
        <taxon>Chlorophyta</taxon>
        <taxon>Mamiellophyceae</taxon>
        <taxon>Mamiellales</taxon>
        <taxon>Bathycoccaceae</taxon>
        <taxon>Bathycoccus</taxon>
    </lineage>
</organism>
<feature type="region of interest" description="Disordered" evidence="13">
    <location>
        <begin position="427"/>
        <end position="492"/>
    </location>
</feature>
<dbReference type="FunFam" id="3.40.50.2000:FF:000003">
    <property type="entry name" value="Alpha-1,4 glucan phosphorylase"/>
    <property type="match status" value="1"/>
</dbReference>
<feature type="region of interest" description="Disordered" evidence="13">
    <location>
        <begin position="540"/>
        <end position="559"/>
    </location>
</feature>
<dbReference type="EC" id="2.4.1.1" evidence="12"/>
<feature type="compositionally biased region" description="Pro residues" evidence="13">
    <location>
        <begin position="8"/>
        <end position="20"/>
    </location>
</feature>
<keyword evidence="10 12" id="KW-0119">Carbohydrate metabolism</keyword>
<dbReference type="PANTHER" id="PTHR11468:SF3">
    <property type="entry name" value="GLYCOGEN PHOSPHORYLASE, LIVER FORM"/>
    <property type="match status" value="1"/>
</dbReference>
<comment type="function">
    <text evidence="12">Allosteric enzyme that catalyzes the rate-limiting step in glycogen catabolism, the phosphorolytic cleavage of glycogen to produce glucose-1-phosphate, and plays a central role in maintaining cellular and organismal glucose homeostasis.</text>
</comment>
<evidence type="ECO:0000256" key="6">
    <source>
        <dbReference type="ARBA" id="ARBA00022533"/>
    </source>
</evidence>
<dbReference type="PANTHER" id="PTHR11468">
    <property type="entry name" value="GLYCOGEN PHOSPHORYLASE"/>
    <property type="match status" value="1"/>
</dbReference>
<feature type="region of interest" description="Disordered" evidence="13">
    <location>
        <begin position="318"/>
        <end position="396"/>
    </location>
</feature>
<evidence type="ECO:0000313" key="14">
    <source>
        <dbReference type="EMBL" id="CCO19374.1"/>
    </source>
</evidence>
<dbReference type="GO" id="GO:0008184">
    <property type="term" value="F:glycogen phosphorylase activity"/>
    <property type="evidence" value="ECO:0007669"/>
    <property type="project" value="InterPro"/>
</dbReference>
<dbReference type="Pfam" id="PF00343">
    <property type="entry name" value="Phosphorylase"/>
    <property type="match status" value="3"/>
</dbReference>
<feature type="compositionally biased region" description="Basic and acidic residues" evidence="13">
    <location>
        <begin position="771"/>
        <end position="780"/>
    </location>
</feature>
<accession>K8EN22</accession>
<evidence type="ECO:0000256" key="11">
    <source>
        <dbReference type="ARBA" id="ARBA00025174"/>
    </source>
</evidence>
<feature type="compositionally biased region" description="Low complexity" evidence="13">
    <location>
        <begin position="457"/>
        <end position="468"/>
    </location>
</feature>
<feature type="compositionally biased region" description="Basic and acidic residues" evidence="13">
    <location>
        <begin position="384"/>
        <end position="395"/>
    </location>
</feature>
<evidence type="ECO:0000256" key="7">
    <source>
        <dbReference type="ARBA" id="ARBA00022676"/>
    </source>
</evidence>
<keyword evidence="8 12" id="KW-0808">Transferase</keyword>
<evidence type="ECO:0000256" key="10">
    <source>
        <dbReference type="ARBA" id="ARBA00023277"/>
    </source>
</evidence>
<evidence type="ECO:0000256" key="4">
    <source>
        <dbReference type="ARBA" id="ARBA00006047"/>
    </source>
</evidence>
<dbReference type="InterPro" id="IPR035090">
    <property type="entry name" value="Pyridoxal_P_attach_site"/>
</dbReference>
<feature type="compositionally biased region" description="Polar residues" evidence="13">
    <location>
        <begin position="216"/>
        <end position="230"/>
    </location>
</feature>
<comment type="function">
    <text evidence="11">Phosphorylase is an important allosteric enzyme in carbohydrate metabolism. Enzymes from different sources differ in their regulatory mechanisms and in their natural substrates. However, all known phosphorylases share catalytic and structural properties.</text>
</comment>
<dbReference type="SUPFAM" id="SSF53756">
    <property type="entry name" value="UDP-Glycosyltransferase/glycogen phosphorylase"/>
    <property type="match status" value="3"/>
</dbReference>
<keyword evidence="5" id="KW-0963">Cytoplasm</keyword>
<evidence type="ECO:0000256" key="9">
    <source>
        <dbReference type="ARBA" id="ARBA00022898"/>
    </source>
</evidence>
<evidence type="ECO:0000256" key="5">
    <source>
        <dbReference type="ARBA" id="ARBA00022490"/>
    </source>
</evidence>
<protein>
    <recommendedName>
        <fullName evidence="12">Alpha-1,4 glucan phosphorylase</fullName>
        <ecNumber evidence="12">2.4.1.1</ecNumber>
    </recommendedName>
</protein>
<reference evidence="14 15" key="1">
    <citation type="submission" date="2011-10" db="EMBL/GenBank/DDBJ databases">
        <authorList>
            <person name="Genoscope - CEA"/>
        </authorList>
    </citation>
    <scope>NUCLEOTIDE SEQUENCE [LARGE SCALE GENOMIC DNA]</scope>
    <source>
        <strain evidence="14 15">RCC 1105</strain>
    </source>
</reference>
<dbReference type="InterPro" id="IPR000811">
    <property type="entry name" value="Glyco_trans_35"/>
</dbReference>
<feature type="compositionally biased region" description="Acidic residues" evidence="13">
    <location>
        <begin position="159"/>
        <end position="176"/>
    </location>
</feature>
<feature type="compositionally biased region" description="Low complexity" evidence="13">
    <location>
        <begin position="544"/>
        <end position="559"/>
    </location>
</feature>
<dbReference type="NCBIfam" id="TIGR02093">
    <property type="entry name" value="P_ylase"/>
    <property type="match status" value="1"/>
</dbReference>
<comment type="cofactor">
    <cofactor evidence="2 12">
        <name>pyridoxal 5'-phosphate</name>
        <dbReference type="ChEBI" id="CHEBI:597326"/>
    </cofactor>
</comment>
<evidence type="ECO:0000256" key="2">
    <source>
        <dbReference type="ARBA" id="ARBA00001933"/>
    </source>
</evidence>
<feature type="region of interest" description="Disordered" evidence="13">
    <location>
        <begin position="1"/>
        <end position="300"/>
    </location>
</feature>
<dbReference type="GO" id="GO:0030170">
    <property type="term" value="F:pyridoxal phosphate binding"/>
    <property type="evidence" value="ECO:0007669"/>
    <property type="project" value="InterPro"/>
</dbReference>
<feature type="compositionally biased region" description="Basic residues" evidence="13">
    <location>
        <begin position="35"/>
        <end position="45"/>
    </location>
</feature>
<dbReference type="PROSITE" id="PS00102">
    <property type="entry name" value="PHOSPHORYLASE"/>
    <property type="match status" value="1"/>
</dbReference>
<evidence type="ECO:0000256" key="8">
    <source>
        <dbReference type="ARBA" id="ARBA00022679"/>
    </source>
</evidence>
<dbReference type="Proteomes" id="UP000198341">
    <property type="component" value="Chromosome 13"/>
</dbReference>
<feature type="compositionally biased region" description="Basic and acidic residues" evidence="13">
    <location>
        <begin position="326"/>
        <end position="343"/>
    </location>
</feature>
<dbReference type="GO" id="GO:0005980">
    <property type="term" value="P:glycogen catabolic process"/>
    <property type="evidence" value="ECO:0007669"/>
    <property type="project" value="TreeGrafter"/>
</dbReference>
<evidence type="ECO:0000256" key="12">
    <source>
        <dbReference type="RuleBase" id="RU000587"/>
    </source>
</evidence>
<feature type="compositionally biased region" description="Polar residues" evidence="13">
    <location>
        <begin position="442"/>
        <end position="452"/>
    </location>
</feature>
<dbReference type="InterPro" id="IPR011833">
    <property type="entry name" value="Glycg_phsphrylas"/>
</dbReference>
<comment type="similarity">
    <text evidence="4 12">Belongs to the glycogen phosphorylase family.</text>
</comment>
<dbReference type="CDD" id="cd04300">
    <property type="entry name" value="GT35_Glycogen_Phosphorylase"/>
    <property type="match status" value="1"/>
</dbReference>
<dbReference type="FunFam" id="3.40.50.2000:FF:000153">
    <property type="entry name" value="Alpha-1,4 glucan phosphorylase"/>
    <property type="match status" value="2"/>
</dbReference>
<evidence type="ECO:0000256" key="13">
    <source>
        <dbReference type="SAM" id="MobiDB-lite"/>
    </source>
</evidence>
<evidence type="ECO:0000256" key="3">
    <source>
        <dbReference type="ARBA" id="ARBA00004496"/>
    </source>
</evidence>
<feature type="compositionally biased region" description="Low complexity" evidence="13">
    <location>
        <begin position="51"/>
        <end position="61"/>
    </location>
</feature>
<dbReference type="OrthoDB" id="9215500at2759"/>
<gene>
    <name evidence="14" type="ordered locus">Bathy13g02560</name>
</gene>
<dbReference type="GO" id="GO:0005737">
    <property type="term" value="C:cytoplasm"/>
    <property type="evidence" value="ECO:0007669"/>
    <property type="project" value="UniProtKB-SubCell"/>
</dbReference>
<dbReference type="eggNOG" id="KOG2099">
    <property type="taxonomic scope" value="Eukaryota"/>
</dbReference>
<feature type="compositionally biased region" description="Basic and acidic residues" evidence="13">
    <location>
        <begin position="82"/>
        <end position="127"/>
    </location>
</feature>
<dbReference type="RefSeq" id="XP_007509571.1">
    <property type="nucleotide sequence ID" value="XM_007509509.1"/>
</dbReference>
<dbReference type="KEGG" id="bpg:Bathy13g02560"/>
<dbReference type="STRING" id="41875.K8EN22"/>
<keyword evidence="15" id="KW-1185">Reference proteome</keyword>
<proteinExistence type="inferred from homology"/>
<feature type="compositionally biased region" description="Polar residues" evidence="13">
    <location>
        <begin position="469"/>
        <end position="492"/>
    </location>
</feature>
<dbReference type="EMBL" id="FO082266">
    <property type="protein sequence ID" value="CCO19374.1"/>
    <property type="molecule type" value="Genomic_DNA"/>
</dbReference>
<keyword evidence="7 12" id="KW-0328">Glycosyltransferase</keyword>
<feature type="compositionally biased region" description="Basic and acidic residues" evidence="13">
    <location>
        <begin position="62"/>
        <end position="72"/>
    </location>
</feature>
<comment type="subcellular location">
    <subcellularLocation>
        <location evidence="3">Cytoplasm</location>
    </subcellularLocation>
</comment>
<evidence type="ECO:0000313" key="15">
    <source>
        <dbReference type="Proteomes" id="UP000198341"/>
    </source>
</evidence>
<evidence type="ECO:0000256" key="1">
    <source>
        <dbReference type="ARBA" id="ARBA00001275"/>
    </source>
</evidence>
<feature type="compositionally biased region" description="Acidic residues" evidence="13">
    <location>
        <begin position="370"/>
        <end position="383"/>
    </location>
</feature>
<feature type="compositionally biased region" description="Acidic residues" evidence="13">
    <location>
        <begin position="352"/>
        <end position="363"/>
    </location>
</feature>
<dbReference type="Gene3D" id="3.40.50.2000">
    <property type="entry name" value="Glycogen Phosphorylase B"/>
    <property type="match status" value="3"/>
</dbReference>
<sequence>MGPKDENPPPPCPPPPPPPGFWAQLDAQEEQRERNHNHRHRHRRRSREEFSSSSVSSLSPSRRNDDDDKDALSEANDEDEEGMKKKTTKEDDNKNNELVNKEEKTNEEVFSRFLEDAANAQEKDYRNSMRVGSSKSMRELARYDAAQNMERRRRKERGEENDEDDDEEDDDDEDERWVETENLRSASRMMNTNSTNTNNGSKYEEEDGGLNLAGKHQSSFADLNYNSSGSDFARGGQAAPEIYRSLITKRREMEEEEEEEEEEQRRKSDAYFSKHFNSHPYSLAGGGTTGHHFNSIGLGFGGSARELERQRQSQILILQRQKQKQRSLESYDDLKNAKEDTKFFSRQSYTESDFEDDDDDDDNFDKYEDKEEEEDDDDDDELDDSRSYGDPEIRPMHATMTTTITNGSAASVASPPVTRLLHEQHQYPSWVSESGPDGGRSTPGTPRASSTNKQKDSTTNNESSTTGTRLSNRFSNGNHSTVPTAPTSTTQKNFHGEVVSNMNSDRVNNVEALFSPNNKNITMTTNSEKTKAKFAALTIDPSRKPASTTTPATTKRSYLSSDSSSVRKSILEHYDYTLARRRYKMDAVSVYEACALSLRDRLVERWSDTQQFYASSEECKDLKMVYYMSLEFLVGRSLGNAASNLGLRMPYADALRTLGHELEDIAQREKEPALGNGGLGRLASCFLDSLATQNYPGWGYGIRYKYGMFEQALIDGKQVELPDYWLTSGNPWEVERLDVTYKVRFYGRSVQYTRKRKVSLNKMAASQRMKTIRENPEKENFGNVPPPHDASNGESRANNDAYPPSPPTSKKEIDETETRFSWEGGEIVVAVAYDTPVPGYGTYNANNMRLWSSKPSHEFDLKSFNAGDYIAAIEQKERGESISSVLYPNDDTHVGKELRLKQQFFFCSATLQDILHQFKKSAARYNNSVMKAYAADNANAEIKSPSSTSSGNNNTNVIPGLRTLKDLPKRVAIQLNDTHPAIGVPEFMRLLLDEELLCWEDAWNITKNVFSYTNHTIMTEAMEKWPVPMLSELLPRHAEIIFEINHRFLESVRKKWPGDEQKVRRMSIVEESEPKMFRMANLAVIGSHTVNGVAEMHTNLVKTILFADFCELGDTKFRNVTNGVTPRRWILQANPKLAKMYTDLAGPGWVNDMKRLEALQSFCDDDDFCERFRAIKKQNKRRVASFLEQTCRLNYKIAPNALFDMQIKRIHEYKRQLLNVLGIIHRFDAVLRATPQERAKIVPRVFIIAGKAAPGYDTARLIIQLACAVAKVVNETPECAGVLTVCFVPNFNVSIAELLIPASDVSQHISLAGTEASGTGNMKFAMNGGLIVGTRDGANVEIARAIGSDNIFQFGATVDEVKSLKKTANTRNPAPDERLANVCAIIHSGIFGDAKKLGFNRLCSSTLTPTTDLYLCGHDFASYLDAQARADEVYLDEHLWTRKSVLSALRMAKFSTDRTIKEYAEKIWNVEAKAFLPQHVKERLKVGRK</sequence>
<comment type="catalytic activity">
    <reaction evidence="1 12">
        <text>[(1-&gt;4)-alpha-D-glucosyl](n) + phosphate = [(1-&gt;4)-alpha-D-glucosyl](n-1) + alpha-D-glucose 1-phosphate</text>
        <dbReference type="Rhea" id="RHEA:41732"/>
        <dbReference type="Rhea" id="RHEA-COMP:9584"/>
        <dbReference type="Rhea" id="RHEA-COMP:9586"/>
        <dbReference type="ChEBI" id="CHEBI:15444"/>
        <dbReference type="ChEBI" id="CHEBI:43474"/>
        <dbReference type="ChEBI" id="CHEBI:58601"/>
        <dbReference type="EC" id="2.4.1.1"/>
    </reaction>
</comment>
<keyword evidence="6" id="KW-0021">Allosteric enzyme</keyword>